<accession>A0A1F6EC73</accession>
<keyword evidence="1" id="KW-0472">Membrane</keyword>
<evidence type="ECO:0000256" key="1">
    <source>
        <dbReference type="SAM" id="Phobius"/>
    </source>
</evidence>
<organism evidence="2 3">
    <name type="scientific">Candidatus Kaiserbacteria bacterium RIFCSPHIGHO2_12_FULL_53_13</name>
    <dbReference type="NCBI Taxonomy" id="1798502"/>
    <lineage>
        <taxon>Bacteria</taxon>
        <taxon>Candidatus Kaiseribacteriota</taxon>
    </lineage>
</organism>
<name>A0A1F6EC73_9BACT</name>
<proteinExistence type="predicted"/>
<dbReference type="AlphaFoldDB" id="A0A1F6EC73"/>
<keyword evidence="1" id="KW-1133">Transmembrane helix</keyword>
<protein>
    <submittedName>
        <fullName evidence="2">Uncharacterized protein</fullName>
    </submittedName>
</protein>
<keyword evidence="1" id="KW-0812">Transmembrane</keyword>
<evidence type="ECO:0000313" key="3">
    <source>
        <dbReference type="Proteomes" id="UP000176689"/>
    </source>
</evidence>
<comment type="caution">
    <text evidence="2">The sequence shown here is derived from an EMBL/GenBank/DDBJ whole genome shotgun (WGS) entry which is preliminary data.</text>
</comment>
<gene>
    <name evidence="2" type="ORF">A3F27_02430</name>
</gene>
<sequence length="234" mass="26615">MNGDLSFGDAFAQIFWYVGEIAFKFVPGTVATLAGTSSGGSPIPTGVTPITEPVTTASIVSFLERTSSPEQFNSFVHNWNVFVAISMFISLVLSAGMIYCFIRIRQVRHFERLKFQDAEHTVIARDIPKTQLRWNRILEQADSDNQQSWRLAILEADIMLNELLDMRGYKGETISDKMKQVDRVSFNTIDQAWEAHKVRNRIAHEGSNLHLDESEVRRTIGLYARVFKESQIIQ</sequence>
<reference evidence="2 3" key="1">
    <citation type="journal article" date="2016" name="Nat. Commun.">
        <title>Thousands of microbial genomes shed light on interconnected biogeochemical processes in an aquifer system.</title>
        <authorList>
            <person name="Anantharaman K."/>
            <person name="Brown C.T."/>
            <person name="Hug L.A."/>
            <person name="Sharon I."/>
            <person name="Castelle C.J."/>
            <person name="Probst A.J."/>
            <person name="Thomas B.C."/>
            <person name="Singh A."/>
            <person name="Wilkins M.J."/>
            <person name="Karaoz U."/>
            <person name="Brodie E.L."/>
            <person name="Williams K.H."/>
            <person name="Hubbard S.S."/>
            <person name="Banfield J.F."/>
        </authorList>
    </citation>
    <scope>NUCLEOTIDE SEQUENCE [LARGE SCALE GENOMIC DNA]</scope>
</reference>
<feature type="transmembrane region" description="Helical" evidence="1">
    <location>
        <begin position="79"/>
        <end position="102"/>
    </location>
</feature>
<evidence type="ECO:0000313" key="2">
    <source>
        <dbReference type="EMBL" id="OGG71279.1"/>
    </source>
</evidence>
<dbReference type="Proteomes" id="UP000176689">
    <property type="component" value="Unassembled WGS sequence"/>
</dbReference>
<dbReference type="EMBL" id="MFLP01000005">
    <property type="protein sequence ID" value="OGG71279.1"/>
    <property type="molecule type" value="Genomic_DNA"/>
</dbReference>